<dbReference type="EMBL" id="BAQD01000001">
    <property type="protein sequence ID" value="GBQ04592.1"/>
    <property type="molecule type" value="Genomic_DNA"/>
</dbReference>
<protein>
    <recommendedName>
        <fullName evidence="8 10">Phosphate acyltransferase</fullName>
        <ecNumber evidence="8 10">2.3.1.274</ecNumber>
    </recommendedName>
    <alternativeName>
        <fullName evidence="10">Acyl-ACP phosphotransacylase</fullName>
    </alternativeName>
    <alternativeName>
        <fullName evidence="10">Acyl-[acyl-carrier-protein]--phosphate acyltransferase</fullName>
    </alternativeName>
    <alternativeName>
        <fullName evidence="10">Phosphate-acyl-ACP acyltransferase</fullName>
    </alternativeName>
</protein>
<dbReference type="Proteomes" id="UP001062901">
    <property type="component" value="Unassembled WGS sequence"/>
</dbReference>
<sequence>MTEASVVETGDGVSEAGETFPLPYTLAVDAMGGDNAPDIVLAGLEIAAIRHPESRMLLVGDEAVLKEGLKRFPKAASICTIRHTPDSIPMDMKPTAALRVRHSSMRLCMEAVASGEACGVVSAGNSGAMLALAKIIVKVLPGISRPAMTAVQPSARGDVVMLDLGANIACDARNLVEFAIMGEAFAQAALSLESPTIGLLNVGAEELKGDERLRQAAEKLRDSVLSDRFVGFVEGHDITGGRTDVVVTDGFTGNVALKTGEGALKLAFGLLKNVFQTNFVTKLGYLLVKPGLERMREWIDPRRYNGAVFVGLNGVVVKSHGGADAEGFASAVDVAVDAVANDLNAKIRHRLEQLGMLQPAVGTKGSE</sequence>
<dbReference type="NCBIfam" id="TIGR00182">
    <property type="entry name" value="plsX"/>
    <property type="match status" value="1"/>
</dbReference>
<evidence type="ECO:0000313" key="12">
    <source>
        <dbReference type="Proteomes" id="UP001062901"/>
    </source>
</evidence>
<comment type="subcellular location">
    <subcellularLocation>
        <location evidence="10">Cytoplasm</location>
    </subcellularLocation>
    <text evidence="10">Associated with the membrane possibly through PlsY.</text>
</comment>
<dbReference type="Gene3D" id="3.40.718.10">
    <property type="entry name" value="Isopropylmalate Dehydrogenase"/>
    <property type="match status" value="1"/>
</dbReference>
<evidence type="ECO:0000313" key="11">
    <source>
        <dbReference type="EMBL" id="GBQ04592.1"/>
    </source>
</evidence>
<accession>A0ABQ0NWE6</accession>
<comment type="subunit">
    <text evidence="9 10">Homodimer. Probably interacts with PlsY.</text>
</comment>
<evidence type="ECO:0000256" key="8">
    <source>
        <dbReference type="ARBA" id="ARBA00024069"/>
    </source>
</evidence>
<dbReference type="PIRSF" id="PIRSF002465">
    <property type="entry name" value="Phsphlp_syn_PlsX"/>
    <property type="match status" value="1"/>
</dbReference>
<reference evidence="11" key="1">
    <citation type="submission" date="2013-04" db="EMBL/GenBank/DDBJ databases">
        <title>The genome sequencing project of 58 acetic acid bacteria.</title>
        <authorList>
            <person name="Okamoto-Kainuma A."/>
            <person name="Ishikawa M."/>
            <person name="Umino S."/>
            <person name="Koizumi Y."/>
            <person name="Shiwa Y."/>
            <person name="Yoshikawa H."/>
            <person name="Matsutani M."/>
            <person name="Matsushita K."/>
        </authorList>
    </citation>
    <scope>NUCLEOTIDE SEQUENCE</scope>
    <source>
        <strain evidence="11">DSM 15669</strain>
    </source>
</reference>
<evidence type="ECO:0000256" key="10">
    <source>
        <dbReference type="HAMAP-Rule" id="MF_00019"/>
    </source>
</evidence>
<keyword evidence="5 10" id="KW-0443">Lipid metabolism</keyword>
<keyword evidence="7 10" id="KW-1208">Phospholipid metabolism</keyword>
<comment type="pathway">
    <text evidence="10">Lipid metabolism; phospholipid metabolism.</text>
</comment>
<dbReference type="HAMAP" id="MF_00019">
    <property type="entry name" value="PlsX"/>
    <property type="match status" value="1"/>
</dbReference>
<evidence type="ECO:0000256" key="4">
    <source>
        <dbReference type="ARBA" id="ARBA00022679"/>
    </source>
</evidence>
<evidence type="ECO:0000256" key="1">
    <source>
        <dbReference type="ARBA" id="ARBA00001232"/>
    </source>
</evidence>
<comment type="function">
    <text evidence="10">Catalyzes the reversible formation of acyl-phosphate (acyl-PO(4)) from acyl-[acyl-carrier-protein] (acyl-ACP). This enzyme utilizes acyl-ACP as fatty acyl donor, but not acyl-CoA.</text>
</comment>
<keyword evidence="4 10" id="KW-0808">Transferase</keyword>
<keyword evidence="6 10" id="KW-0594">Phospholipid biosynthesis</keyword>
<evidence type="ECO:0000256" key="9">
    <source>
        <dbReference type="ARBA" id="ARBA00046608"/>
    </source>
</evidence>
<evidence type="ECO:0000256" key="3">
    <source>
        <dbReference type="ARBA" id="ARBA00022516"/>
    </source>
</evidence>
<dbReference type="RefSeq" id="WP_018979662.1">
    <property type="nucleotide sequence ID" value="NZ_BAQD01000001.1"/>
</dbReference>
<keyword evidence="11" id="KW-0012">Acyltransferase</keyword>
<dbReference type="PANTHER" id="PTHR30100">
    <property type="entry name" value="FATTY ACID/PHOSPHOLIPID SYNTHESIS PROTEIN PLSX"/>
    <property type="match status" value="1"/>
</dbReference>
<dbReference type="Pfam" id="PF02504">
    <property type="entry name" value="FA_synthesis"/>
    <property type="match status" value="1"/>
</dbReference>
<name>A0ABQ0NWE6_9PROT</name>
<keyword evidence="2 10" id="KW-0963">Cytoplasm</keyword>
<evidence type="ECO:0000256" key="2">
    <source>
        <dbReference type="ARBA" id="ARBA00022490"/>
    </source>
</evidence>
<comment type="caution">
    <text evidence="11">The sequence shown here is derived from an EMBL/GenBank/DDBJ whole genome shotgun (WGS) entry which is preliminary data.</text>
</comment>
<dbReference type="SUPFAM" id="SSF53659">
    <property type="entry name" value="Isocitrate/Isopropylmalate dehydrogenase-like"/>
    <property type="match status" value="1"/>
</dbReference>
<organism evidence="11 12">
    <name type="scientific">Saccharibacter floricola DSM 15669</name>
    <dbReference type="NCBI Taxonomy" id="1123227"/>
    <lineage>
        <taxon>Bacteria</taxon>
        <taxon>Pseudomonadati</taxon>
        <taxon>Pseudomonadota</taxon>
        <taxon>Alphaproteobacteria</taxon>
        <taxon>Acetobacterales</taxon>
        <taxon>Acetobacteraceae</taxon>
        <taxon>Saccharibacter</taxon>
    </lineage>
</organism>
<dbReference type="EC" id="2.3.1.274" evidence="8 10"/>
<evidence type="ECO:0000256" key="7">
    <source>
        <dbReference type="ARBA" id="ARBA00023264"/>
    </source>
</evidence>
<evidence type="ECO:0000256" key="5">
    <source>
        <dbReference type="ARBA" id="ARBA00023098"/>
    </source>
</evidence>
<dbReference type="InterPro" id="IPR012281">
    <property type="entry name" value="Phospholipid_synth_PlsX-like"/>
</dbReference>
<dbReference type="GO" id="GO:0016746">
    <property type="term" value="F:acyltransferase activity"/>
    <property type="evidence" value="ECO:0007669"/>
    <property type="project" value="UniProtKB-KW"/>
</dbReference>
<keyword evidence="12" id="KW-1185">Reference proteome</keyword>
<dbReference type="InterPro" id="IPR003664">
    <property type="entry name" value="FA_synthesis"/>
</dbReference>
<keyword evidence="3 10" id="KW-0444">Lipid biosynthesis</keyword>
<comment type="catalytic activity">
    <reaction evidence="1 10">
        <text>a fatty acyl-[ACP] + phosphate = an acyl phosphate + holo-[ACP]</text>
        <dbReference type="Rhea" id="RHEA:42292"/>
        <dbReference type="Rhea" id="RHEA-COMP:9685"/>
        <dbReference type="Rhea" id="RHEA-COMP:14125"/>
        <dbReference type="ChEBI" id="CHEBI:43474"/>
        <dbReference type="ChEBI" id="CHEBI:59918"/>
        <dbReference type="ChEBI" id="CHEBI:64479"/>
        <dbReference type="ChEBI" id="CHEBI:138651"/>
        <dbReference type="EC" id="2.3.1.274"/>
    </reaction>
</comment>
<evidence type="ECO:0000256" key="6">
    <source>
        <dbReference type="ARBA" id="ARBA00023209"/>
    </source>
</evidence>
<comment type="similarity">
    <text evidence="10">Belongs to the PlsX family.</text>
</comment>
<gene>
    <name evidence="10" type="primary">plsX</name>
    <name evidence="11" type="ORF">AA15669_0050</name>
</gene>
<proteinExistence type="inferred from homology"/>
<dbReference type="PANTHER" id="PTHR30100:SF1">
    <property type="entry name" value="PHOSPHATE ACYLTRANSFERASE"/>
    <property type="match status" value="1"/>
</dbReference>